<keyword evidence="3" id="KW-1185">Reference proteome</keyword>
<dbReference type="PANTHER" id="PTHR12461:SF101">
    <property type="entry name" value="TRNA WYBUTOSINE-SYNTHESIZING PROTEIN 4"/>
    <property type="match status" value="1"/>
</dbReference>
<sequence length="485" mass="54529">MPVDMEHLVPPVRRALLRANNLVRQAHSAVAQRFRHRVRTALALAAIAACDKAREATFPFLASPTTPKNSNNNASYTNAYAAASILFAVATLQRLVLVPSTKSSSAQRNTTALAALRALDLAMLRAGTVLWGPIAAPFVNRASEIIAEGKVNPAVIPQLKNSKKKKSSESDNCNSLFLPANLRHLFLNPHSREIPRIDARTLSVADFRDRFMVNQPDDVPLPVILTHAIDSWPAIARWKEPDYLVGVAGDRLVPIETYARKDSHLSFLSKTWSHRVVTFDEYIRHYVFQQQKPNDKDEQAYLAQHPLFEQIPALRNDIGVPEFCSARTPQDDATPFDCEARMNPASPLVSAWFGPAGTVSPLHNDPYHNLLAQIVGSKFLRIYDARNTARVYPQRSYLGQNSRVDVEHVDEKMYPLFNTTPCWQCVLKEGELLYIPRHAWHYVRSLEASFSASFWFGAKMDFVEVDKKGVYQAQYLKKGESNSIQ</sequence>
<accession>A0AAD5SW83</accession>
<dbReference type="PANTHER" id="PTHR12461">
    <property type="entry name" value="HYPOXIA-INDUCIBLE FACTOR 1 ALPHA INHIBITOR-RELATED"/>
    <property type="match status" value="1"/>
</dbReference>
<dbReference type="SMART" id="SM00558">
    <property type="entry name" value="JmjC"/>
    <property type="match status" value="1"/>
</dbReference>
<dbReference type="PROSITE" id="PS51184">
    <property type="entry name" value="JMJC"/>
    <property type="match status" value="1"/>
</dbReference>
<protein>
    <submittedName>
        <fullName evidence="2">Lysine-specific demethylase 8</fullName>
    </submittedName>
</protein>
<gene>
    <name evidence="2" type="primary">KDM8_1</name>
    <name evidence="2" type="ORF">HK100_002123</name>
</gene>
<dbReference type="AlphaFoldDB" id="A0AAD5SW83"/>
<evidence type="ECO:0000313" key="2">
    <source>
        <dbReference type="EMBL" id="KAJ3113028.1"/>
    </source>
</evidence>
<dbReference type="InterPro" id="IPR003347">
    <property type="entry name" value="JmjC_dom"/>
</dbReference>
<name>A0AAD5SW83_9FUNG</name>
<dbReference type="Proteomes" id="UP001211907">
    <property type="component" value="Unassembled WGS sequence"/>
</dbReference>
<evidence type="ECO:0000313" key="3">
    <source>
        <dbReference type="Proteomes" id="UP001211907"/>
    </source>
</evidence>
<dbReference type="Gene3D" id="2.60.120.650">
    <property type="entry name" value="Cupin"/>
    <property type="match status" value="1"/>
</dbReference>
<dbReference type="EMBL" id="JADGJH010001482">
    <property type="protein sequence ID" value="KAJ3113028.1"/>
    <property type="molecule type" value="Genomic_DNA"/>
</dbReference>
<evidence type="ECO:0000259" key="1">
    <source>
        <dbReference type="PROSITE" id="PS51184"/>
    </source>
</evidence>
<proteinExistence type="predicted"/>
<dbReference type="SUPFAM" id="SSF51197">
    <property type="entry name" value="Clavaminate synthase-like"/>
    <property type="match status" value="1"/>
</dbReference>
<dbReference type="InterPro" id="IPR041667">
    <property type="entry name" value="Cupin_8"/>
</dbReference>
<feature type="domain" description="JmjC" evidence="1">
    <location>
        <begin position="309"/>
        <end position="473"/>
    </location>
</feature>
<reference evidence="2" key="1">
    <citation type="submission" date="2020-05" db="EMBL/GenBank/DDBJ databases">
        <title>Phylogenomic resolution of chytrid fungi.</title>
        <authorList>
            <person name="Stajich J.E."/>
            <person name="Amses K."/>
            <person name="Simmons R."/>
            <person name="Seto K."/>
            <person name="Myers J."/>
            <person name="Bonds A."/>
            <person name="Quandt C.A."/>
            <person name="Barry K."/>
            <person name="Liu P."/>
            <person name="Grigoriev I."/>
            <person name="Longcore J.E."/>
            <person name="James T.Y."/>
        </authorList>
    </citation>
    <scope>NUCLEOTIDE SEQUENCE</scope>
    <source>
        <strain evidence="2">JEL0513</strain>
    </source>
</reference>
<dbReference type="Pfam" id="PF13621">
    <property type="entry name" value="Cupin_8"/>
    <property type="match status" value="1"/>
</dbReference>
<organism evidence="2 3">
    <name type="scientific">Physocladia obscura</name>
    <dbReference type="NCBI Taxonomy" id="109957"/>
    <lineage>
        <taxon>Eukaryota</taxon>
        <taxon>Fungi</taxon>
        <taxon>Fungi incertae sedis</taxon>
        <taxon>Chytridiomycota</taxon>
        <taxon>Chytridiomycota incertae sedis</taxon>
        <taxon>Chytridiomycetes</taxon>
        <taxon>Chytridiales</taxon>
        <taxon>Chytriomycetaceae</taxon>
        <taxon>Physocladia</taxon>
    </lineage>
</organism>
<comment type="caution">
    <text evidence="2">The sequence shown here is derived from an EMBL/GenBank/DDBJ whole genome shotgun (WGS) entry which is preliminary data.</text>
</comment>